<proteinExistence type="inferred from homology"/>
<dbReference type="InterPro" id="IPR003959">
    <property type="entry name" value="ATPase_AAA_core"/>
</dbReference>
<dbReference type="GO" id="GO:0005524">
    <property type="term" value="F:ATP binding"/>
    <property type="evidence" value="ECO:0007669"/>
    <property type="project" value="UniProtKB-KW"/>
</dbReference>
<evidence type="ECO:0000256" key="3">
    <source>
        <dbReference type="ARBA" id="ARBA00023054"/>
    </source>
</evidence>
<dbReference type="InterPro" id="IPR011990">
    <property type="entry name" value="TPR-like_helical_dom_sf"/>
</dbReference>
<keyword evidence="3" id="KW-0175">Coiled coil</keyword>
<sequence length="431" mass="46146">MSSMPPASLESLRRAVDALPNDVPLRLLLMRELVAEGHYAEAVQQGSQVLAEDADNSQAMTLMQSALNRMTGATAPTDAPADSGQPANAEQPAPSSETQPSESNFDWDAAANDLGEIAQPRFATTVEPIDPGHGTTSARFDQQQSALRLSDVAGMDDVKARIEASFLAPIRNPEIAKMYGMSMRGGLLIYGPPGCGKTYLGKALAGELDATFISIAISDILDMYMGVSERNLHDLFEEARASTPCVLFIDEVDALGGKRAGSASSSMRSTVNQLLAELDGVQSNNDGIFVVGATNAPWDVDPALRRPGRLDRTVLVTPPDVAAREAMFRSALAAKPIANIDVAALAQATEGFSGADIVHICNTATERALMDSVRTATVRLISMKDLKVALKEVKPSVGPWFETARNVVEFANKSGDYDELAEYLAQRKRHR</sequence>
<evidence type="ECO:0000313" key="7">
    <source>
        <dbReference type="EMBL" id="NIH55218.1"/>
    </source>
</evidence>
<dbReference type="Gene3D" id="3.40.50.300">
    <property type="entry name" value="P-loop containing nucleotide triphosphate hydrolases"/>
    <property type="match status" value="1"/>
</dbReference>
<dbReference type="PANTHER" id="PTHR23077:SF171">
    <property type="entry name" value="NUCLEAR VALOSIN-CONTAINING PROTEIN-LIKE"/>
    <property type="match status" value="1"/>
</dbReference>
<keyword evidence="8" id="KW-1185">Reference proteome</keyword>
<dbReference type="InterPro" id="IPR003960">
    <property type="entry name" value="ATPase_AAA_CS"/>
</dbReference>
<evidence type="ECO:0000256" key="2">
    <source>
        <dbReference type="ARBA" id="ARBA00022840"/>
    </source>
</evidence>
<evidence type="ECO:0000256" key="5">
    <source>
        <dbReference type="SAM" id="MobiDB-lite"/>
    </source>
</evidence>
<accession>A0A7X5R3X7</accession>
<dbReference type="Proteomes" id="UP000541033">
    <property type="component" value="Unassembled WGS sequence"/>
</dbReference>
<feature type="compositionally biased region" description="Low complexity" evidence="5">
    <location>
        <begin position="73"/>
        <end position="82"/>
    </location>
</feature>
<evidence type="ECO:0000256" key="1">
    <source>
        <dbReference type="ARBA" id="ARBA00022741"/>
    </source>
</evidence>
<feature type="region of interest" description="Disordered" evidence="5">
    <location>
        <begin position="72"/>
        <end position="106"/>
    </location>
</feature>
<comment type="similarity">
    <text evidence="4">Belongs to the AAA ATPase family.</text>
</comment>
<dbReference type="FunFam" id="3.40.50.300:FF:001025">
    <property type="entry name" value="ATPase family, AAA domain-containing 2B"/>
    <property type="match status" value="1"/>
</dbReference>
<evidence type="ECO:0000313" key="8">
    <source>
        <dbReference type="Proteomes" id="UP000541033"/>
    </source>
</evidence>
<organism evidence="7 8">
    <name type="scientific">Lysinibacter cavernae</name>
    <dbReference type="NCBI Taxonomy" id="1640652"/>
    <lineage>
        <taxon>Bacteria</taxon>
        <taxon>Bacillati</taxon>
        <taxon>Actinomycetota</taxon>
        <taxon>Actinomycetes</taxon>
        <taxon>Micrococcales</taxon>
        <taxon>Microbacteriaceae</taxon>
        <taxon>Lysinibacter</taxon>
    </lineage>
</organism>
<gene>
    <name evidence="7" type="ORF">FHX76_003133</name>
</gene>
<dbReference type="Pfam" id="PF00004">
    <property type="entry name" value="AAA"/>
    <property type="match status" value="1"/>
</dbReference>
<keyword evidence="1 4" id="KW-0547">Nucleotide-binding</keyword>
<dbReference type="AlphaFoldDB" id="A0A7X5R3X7"/>
<dbReference type="InterPro" id="IPR027417">
    <property type="entry name" value="P-loop_NTPase"/>
</dbReference>
<dbReference type="InterPro" id="IPR050168">
    <property type="entry name" value="AAA_ATPase_domain"/>
</dbReference>
<dbReference type="PROSITE" id="PS00674">
    <property type="entry name" value="AAA"/>
    <property type="match status" value="1"/>
</dbReference>
<dbReference type="Pfam" id="PF17862">
    <property type="entry name" value="AAA_lid_3"/>
    <property type="match status" value="1"/>
</dbReference>
<dbReference type="RefSeq" id="WP_167152218.1">
    <property type="nucleotide sequence ID" value="NZ_JAAMOX010000003.1"/>
</dbReference>
<feature type="compositionally biased region" description="Polar residues" evidence="5">
    <location>
        <begin position="85"/>
        <end position="104"/>
    </location>
</feature>
<dbReference type="InterPro" id="IPR041569">
    <property type="entry name" value="AAA_lid_3"/>
</dbReference>
<name>A0A7X5R3X7_9MICO</name>
<evidence type="ECO:0000256" key="4">
    <source>
        <dbReference type="RuleBase" id="RU003651"/>
    </source>
</evidence>
<dbReference type="PANTHER" id="PTHR23077">
    <property type="entry name" value="AAA-FAMILY ATPASE"/>
    <property type="match status" value="1"/>
</dbReference>
<dbReference type="EMBL" id="JAAMOX010000003">
    <property type="protein sequence ID" value="NIH55218.1"/>
    <property type="molecule type" value="Genomic_DNA"/>
</dbReference>
<dbReference type="SUPFAM" id="SSF52540">
    <property type="entry name" value="P-loop containing nucleoside triphosphate hydrolases"/>
    <property type="match status" value="1"/>
</dbReference>
<feature type="domain" description="AAA+ ATPase" evidence="6">
    <location>
        <begin position="183"/>
        <end position="320"/>
    </location>
</feature>
<reference evidence="7 8" key="1">
    <citation type="submission" date="2020-02" db="EMBL/GenBank/DDBJ databases">
        <title>Sequencing the genomes of 1000 actinobacteria strains.</title>
        <authorList>
            <person name="Klenk H.-P."/>
        </authorList>
    </citation>
    <scope>NUCLEOTIDE SEQUENCE [LARGE SCALE GENOMIC DNA]</scope>
    <source>
        <strain evidence="7 8">DSM 27960</strain>
    </source>
</reference>
<comment type="caution">
    <text evidence="7">The sequence shown here is derived from an EMBL/GenBank/DDBJ whole genome shotgun (WGS) entry which is preliminary data.</text>
</comment>
<protein>
    <submittedName>
        <fullName evidence="7">SpoVK/Ycf46/Vps4 family AAA+-type ATPase</fullName>
    </submittedName>
</protein>
<dbReference type="SMART" id="SM00382">
    <property type="entry name" value="AAA"/>
    <property type="match status" value="1"/>
</dbReference>
<evidence type="ECO:0000259" key="6">
    <source>
        <dbReference type="SMART" id="SM00382"/>
    </source>
</evidence>
<dbReference type="GO" id="GO:0016887">
    <property type="term" value="F:ATP hydrolysis activity"/>
    <property type="evidence" value="ECO:0007669"/>
    <property type="project" value="InterPro"/>
</dbReference>
<dbReference type="InterPro" id="IPR003593">
    <property type="entry name" value="AAA+_ATPase"/>
</dbReference>
<dbReference type="Gene3D" id="1.10.8.60">
    <property type="match status" value="1"/>
</dbReference>
<dbReference type="SUPFAM" id="SSF48452">
    <property type="entry name" value="TPR-like"/>
    <property type="match status" value="1"/>
</dbReference>
<keyword evidence="2 4" id="KW-0067">ATP-binding</keyword>